<sequence length="97" mass="11546">MIGNIMSFSKEERDLIKKAIWFYANEGKCDEEKARELCNILEKKQELKVYRIRDLDEGDRIVLAETKEEAEQIFTDKNENPHWMEEVCDVKKGTYID</sequence>
<dbReference type="EMBL" id="KM507819">
    <property type="protein sequence ID" value="AIT14063.1"/>
    <property type="molecule type" value="Genomic_DNA"/>
</dbReference>
<dbReference type="RefSeq" id="YP_009101760.1">
    <property type="nucleotide sequence ID" value="NC_025447.1"/>
</dbReference>
<proteinExistence type="predicted"/>
<organism evidence="1 2">
    <name type="scientific">Escherichia phage 121Q</name>
    <dbReference type="NCBI Taxonomy" id="1555202"/>
    <lineage>
        <taxon>Viruses</taxon>
        <taxon>Duplodnaviria</taxon>
        <taxon>Heunggongvirae</taxon>
        <taxon>Uroviricota</taxon>
        <taxon>Caudoviricetes</taxon>
        <taxon>Asteriusvirus</taxon>
        <taxon>Asteriusvirus av121Q</taxon>
    </lineage>
</organism>
<dbReference type="OrthoDB" id="40072at10239"/>
<reference evidence="1 2" key="1">
    <citation type="submission" date="2014-09" db="EMBL/GenBank/DDBJ databases">
        <authorList>
            <person name="Lapin J.S."/>
            <person name="Pope W.H."/>
            <person name="Hua J."/>
            <person name="Ford M.E."/>
            <person name="Conway J.F."/>
            <person name="Hatfull G.F."/>
            <person name="Hendrix R.W."/>
        </authorList>
    </citation>
    <scope>NUCLEOTIDE SEQUENCE [LARGE SCALE GENOMIC DNA]</scope>
</reference>
<gene>
    <name evidence="1" type="primary">173</name>
    <name evidence="1" type="ORF">PBI_121Q_173</name>
</gene>
<evidence type="ECO:0000313" key="1">
    <source>
        <dbReference type="EMBL" id="AIT14063.1"/>
    </source>
</evidence>
<dbReference type="Proteomes" id="UP000029889">
    <property type="component" value="Segment"/>
</dbReference>
<keyword evidence="2" id="KW-1185">Reference proteome</keyword>
<evidence type="ECO:0000313" key="2">
    <source>
        <dbReference type="Proteomes" id="UP000029889"/>
    </source>
</evidence>
<protein>
    <submittedName>
        <fullName evidence="1">Uncharacterized protein</fullName>
    </submittedName>
</protein>
<dbReference type="GeneID" id="22111213"/>
<name>A0A097EXC3_9CAUD</name>
<accession>A0A097EXC3</accession>
<dbReference type="KEGG" id="vg:22111213"/>